<dbReference type="InterPro" id="IPR000182">
    <property type="entry name" value="GNAT_dom"/>
</dbReference>
<evidence type="ECO:0000259" key="3">
    <source>
        <dbReference type="PROSITE" id="PS51186"/>
    </source>
</evidence>
<proteinExistence type="predicted"/>
<feature type="domain" description="Nudix hydrolase" evidence="4">
    <location>
        <begin position="1"/>
        <end position="100"/>
    </location>
</feature>
<dbReference type="SUPFAM" id="SSF55811">
    <property type="entry name" value="Nudix"/>
    <property type="match status" value="1"/>
</dbReference>
<comment type="cofactor">
    <cofactor evidence="1">
        <name>Mg(2+)</name>
        <dbReference type="ChEBI" id="CHEBI:18420"/>
    </cofactor>
</comment>
<organism evidence="5 6">
    <name type="scientific">Pelagibacterium halotolerans (strain DSM 22347 / JCM 15775 / CGMCC 1.7692 / B2)</name>
    <dbReference type="NCBI Taxonomy" id="1082931"/>
    <lineage>
        <taxon>Bacteria</taxon>
        <taxon>Pseudomonadati</taxon>
        <taxon>Pseudomonadota</taxon>
        <taxon>Alphaproteobacteria</taxon>
        <taxon>Hyphomicrobiales</taxon>
        <taxon>Devosiaceae</taxon>
        <taxon>Pelagibacterium</taxon>
    </lineage>
</organism>
<evidence type="ECO:0000256" key="2">
    <source>
        <dbReference type="ARBA" id="ARBA00022801"/>
    </source>
</evidence>
<evidence type="ECO:0000259" key="4">
    <source>
        <dbReference type="PROSITE" id="PS51462"/>
    </source>
</evidence>
<dbReference type="SUPFAM" id="SSF55729">
    <property type="entry name" value="Acyl-CoA N-acyltransferases (Nat)"/>
    <property type="match status" value="1"/>
</dbReference>
<dbReference type="GO" id="GO:0016747">
    <property type="term" value="F:acyltransferase activity, transferring groups other than amino-acyl groups"/>
    <property type="evidence" value="ECO:0007669"/>
    <property type="project" value="InterPro"/>
</dbReference>
<dbReference type="PROSITE" id="PS00893">
    <property type="entry name" value="NUDIX_BOX"/>
    <property type="match status" value="1"/>
</dbReference>
<dbReference type="STRING" id="1082931.KKY_3051"/>
<dbReference type="Pfam" id="PF00293">
    <property type="entry name" value="NUDIX"/>
    <property type="match status" value="1"/>
</dbReference>
<accession>G4RG68</accession>
<evidence type="ECO:0000256" key="1">
    <source>
        <dbReference type="ARBA" id="ARBA00001946"/>
    </source>
</evidence>
<dbReference type="Gene3D" id="3.90.79.10">
    <property type="entry name" value="Nucleoside Triphosphate Pyrophosphohydrolase"/>
    <property type="match status" value="1"/>
</dbReference>
<dbReference type="PROSITE" id="PS51462">
    <property type="entry name" value="NUDIX"/>
    <property type="match status" value="1"/>
</dbReference>
<keyword evidence="6" id="KW-1185">Reference proteome</keyword>
<dbReference type="PROSITE" id="PS51186">
    <property type="entry name" value="GNAT"/>
    <property type="match status" value="1"/>
</dbReference>
<protein>
    <submittedName>
        <fullName evidence="5">Hydrolase, NUDIX family</fullName>
    </submittedName>
</protein>
<dbReference type="EMBL" id="CP003075">
    <property type="protein sequence ID" value="AEQ53044.1"/>
    <property type="molecule type" value="Genomic_DNA"/>
</dbReference>
<dbReference type="AlphaFoldDB" id="G4RG68"/>
<dbReference type="Proteomes" id="UP000008850">
    <property type="component" value="Chromosome"/>
</dbReference>
<dbReference type="GO" id="GO:0016787">
    <property type="term" value="F:hydrolase activity"/>
    <property type="evidence" value="ECO:0007669"/>
    <property type="project" value="UniProtKB-KW"/>
</dbReference>
<gene>
    <name evidence="5" type="ordered locus">KKY_3051</name>
</gene>
<reference evidence="5 6" key="1">
    <citation type="journal article" date="2012" name="J. Bacteriol.">
        <title>Complete genome sequence of Pelagibacterium halotolerans B2T.</title>
        <authorList>
            <person name="Huo Y.Y."/>
            <person name="Cheng H."/>
            <person name="Han X.F."/>
            <person name="Jiang X.W."/>
            <person name="Sun C."/>
            <person name="Zhang X.Q."/>
            <person name="Zhu X.F."/>
            <person name="Liu Y.F."/>
            <person name="Li P.F."/>
            <person name="Ni P.X."/>
            <person name="Wu M."/>
        </authorList>
    </citation>
    <scope>NUCLEOTIDE SEQUENCE [LARGE SCALE GENOMIC DNA]</scope>
    <source>
        <strain evidence="6">DSM 22347 / JCM 15775 / CGMCC 1.7692 / B2</strain>
    </source>
</reference>
<dbReference type="Gene3D" id="3.40.630.30">
    <property type="match status" value="1"/>
</dbReference>
<dbReference type="InterPro" id="IPR000086">
    <property type="entry name" value="NUDIX_hydrolase_dom"/>
</dbReference>
<dbReference type="eggNOG" id="COG0456">
    <property type="taxonomic scope" value="Bacteria"/>
</dbReference>
<keyword evidence="2 5" id="KW-0378">Hydrolase</keyword>
<evidence type="ECO:0000313" key="5">
    <source>
        <dbReference type="EMBL" id="AEQ53044.1"/>
    </source>
</evidence>
<dbReference type="InterPro" id="IPR015797">
    <property type="entry name" value="NUDIX_hydrolase-like_dom_sf"/>
</dbReference>
<dbReference type="KEGG" id="phl:KKY_3051"/>
<evidence type="ECO:0000313" key="6">
    <source>
        <dbReference type="Proteomes" id="UP000008850"/>
    </source>
</evidence>
<sequence length="260" mass="29198">MVKGTLDPGEAPQGGAIRELYEEAGVEGLGVAADLGTSALIAEGQVWHFLRFEGERLPESWTHHCLDDGGHDFAFFWHRLDKKPGDEWHAVFHRALAYLRSRVISQTDLDAIVTLDARLLTGHTAEAGEVFDVAGHRRRVTESLEKSRLICVDRDGRHVAHTYFWPLADGRWFVGAFSVDPAHRNASVLAEIGRRMVATMEDEGIETLESHVYRTNALSLAFHEKLGFERFMENEKGFALRIERARLATSALGRRLGGRR</sequence>
<dbReference type="Pfam" id="PF00583">
    <property type="entry name" value="Acetyltransf_1"/>
    <property type="match status" value="1"/>
</dbReference>
<name>G4RG68_PELHB</name>
<feature type="domain" description="N-acetyltransferase" evidence="3">
    <location>
        <begin position="99"/>
        <end position="247"/>
    </location>
</feature>
<dbReference type="HOGENOM" id="CLU_1068977_0_0_5"/>
<dbReference type="InterPro" id="IPR020084">
    <property type="entry name" value="NUDIX_hydrolase_CS"/>
</dbReference>
<dbReference type="InterPro" id="IPR016181">
    <property type="entry name" value="Acyl_CoA_acyltransferase"/>
</dbReference>